<evidence type="ECO:0000259" key="4">
    <source>
        <dbReference type="Pfam" id="PF01301"/>
    </source>
</evidence>
<keyword evidence="5" id="KW-0378">Hydrolase</keyword>
<comment type="similarity">
    <text evidence="2">Belongs to the glycosyl hydrolase 35 family.</text>
</comment>
<evidence type="ECO:0000313" key="5">
    <source>
        <dbReference type="EMBL" id="EEF46242.1"/>
    </source>
</evidence>
<keyword evidence="6" id="KW-1185">Reference proteome</keyword>
<gene>
    <name evidence="5" type="ORF">RCOM_0710750</name>
</gene>
<keyword evidence="5" id="KW-0326">Glycosidase</keyword>
<accession>B9RR71</accession>
<protein>
    <recommendedName>
        <fullName evidence="3">beta-galactosidase</fullName>
        <ecNumber evidence="3">3.2.1.23</ecNumber>
    </recommendedName>
</protein>
<reference evidence="6" key="1">
    <citation type="journal article" date="2010" name="Nat. Biotechnol.">
        <title>Draft genome sequence of the oilseed species Ricinus communis.</title>
        <authorList>
            <person name="Chan A.P."/>
            <person name="Crabtree J."/>
            <person name="Zhao Q."/>
            <person name="Lorenzi H."/>
            <person name="Orvis J."/>
            <person name="Puiu D."/>
            <person name="Melake-Berhan A."/>
            <person name="Jones K.M."/>
            <person name="Redman J."/>
            <person name="Chen G."/>
            <person name="Cahoon E.B."/>
            <person name="Gedil M."/>
            <person name="Stanke M."/>
            <person name="Haas B.J."/>
            <person name="Wortman J.R."/>
            <person name="Fraser-Liggett C.M."/>
            <person name="Ravel J."/>
            <person name="Rabinowicz P.D."/>
        </authorList>
    </citation>
    <scope>NUCLEOTIDE SEQUENCE [LARGE SCALE GENOMIC DNA]</scope>
    <source>
        <strain evidence="6">cv. Hale</strain>
    </source>
</reference>
<organism evidence="5 6">
    <name type="scientific">Ricinus communis</name>
    <name type="common">Castor bean</name>
    <dbReference type="NCBI Taxonomy" id="3988"/>
    <lineage>
        <taxon>Eukaryota</taxon>
        <taxon>Viridiplantae</taxon>
        <taxon>Streptophyta</taxon>
        <taxon>Embryophyta</taxon>
        <taxon>Tracheophyta</taxon>
        <taxon>Spermatophyta</taxon>
        <taxon>Magnoliopsida</taxon>
        <taxon>eudicotyledons</taxon>
        <taxon>Gunneridae</taxon>
        <taxon>Pentapetalae</taxon>
        <taxon>rosids</taxon>
        <taxon>fabids</taxon>
        <taxon>Malpighiales</taxon>
        <taxon>Euphorbiaceae</taxon>
        <taxon>Acalyphoideae</taxon>
        <taxon>Acalypheae</taxon>
        <taxon>Ricinus</taxon>
    </lineage>
</organism>
<dbReference type="InterPro" id="IPR001944">
    <property type="entry name" value="Glycoside_Hdrlase_35"/>
</dbReference>
<evidence type="ECO:0000256" key="3">
    <source>
        <dbReference type="ARBA" id="ARBA00012756"/>
    </source>
</evidence>
<dbReference type="InterPro" id="IPR031330">
    <property type="entry name" value="Gly_Hdrlase_35_cat"/>
</dbReference>
<comment type="catalytic activity">
    <reaction evidence="1">
        <text>Hydrolysis of terminal non-reducing beta-D-galactose residues in beta-D-galactosides.</text>
        <dbReference type="EC" id="3.2.1.23"/>
    </reaction>
</comment>
<dbReference type="InterPro" id="IPR017853">
    <property type="entry name" value="GH"/>
</dbReference>
<dbReference type="Pfam" id="PF01301">
    <property type="entry name" value="Glyco_hydro_35"/>
    <property type="match status" value="1"/>
</dbReference>
<dbReference type="PRINTS" id="PR00742">
    <property type="entry name" value="GLHYDRLASE35"/>
</dbReference>
<dbReference type="eggNOG" id="KOG0496">
    <property type="taxonomic scope" value="Eukaryota"/>
</dbReference>
<dbReference type="EC" id="3.2.1.23" evidence="3"/>
<evidence type="ECO:0000313" key="6">
    <source>
        <dbReference type="Proteomes" id="UP000008311"/>
    </source>
</evidence>
<name>B9RR71_RICCO</name>
<dbReference type="AlphaFoldDB" id="B9RR71"/>
<dbReference type="SUPFAM" id="SSF51445">
    <property type="entry name" value="(Trans)glycosidases"/>
    <property type="match status" value="1"/>
</dbReference>
<dbReference type="GO" id="GO:0005975">
    <property type="term" value="P:carbohydrate metabolic process"/>
    <property type="evidence" value="ECO:0007669"/>
    <property type="project" value="InterPro"/>
</dbReference>
<dbReference type="Gene3D" id="3.20.20.80">
    <property type="entry name" value="Glycosidases"/>
    <property type="match status" value="1"/>
</dbReference>
<dbReference type="GO" id="GO:0004565">
    <property type="term" value="F:beta-galactosidase activity"/>
    <property type="evidence" value="ECO:0007669"/>
    <property type="project" value="UniProtKB-EC"/>
</dbReference>
<dbReference type="Proteomes" id="UP000008311">
    <property type="component" value="Unassembled WGS sequence"/>
</dbReference>
<dbReference type="EMBL" id="EQ973802">
    <property type="protein sequence ID" value="EEF46242.1"/>
    <property type="molecule type" value="Genomic_DNA"/>
</dbReference>
<dbReference type="InParanoid" id="B9RR71"/>
<evidence type="ECO:0000256" key="2">
    <source>
        <dbReference type="ARBA" id="ARBA00009809"/>
    </source>
</evidence>
<evidence type="ECO:0000256" key="1">
    <source>
        <dbReference type="ARBA" id="ARBA00001412"/>
    </source>
</evidence>
<dbReference type="STRING" id="3988.B9RR71"/>
<proteinExistence type="inferred from homology"/>
<feature type="domain" description="Glycoside hydrolase 35 catalytic" evidence="4">
    <location>
        <begin position="56"/>
        <end position="183"/>
    </location>
</feature>
<dbReference type="PANTHER" id="PTHR23421">
    <property type="entry name" value="BETA-GALACTOSIDASE RELATED"/>
    <property type="match status" value="1"/>
</dbReference>
<sequence length="216" mass="24341">MLLEHMCSGMHTNHLVVNMILVAISILSGSSRQFNLKVYMLFFALDLMLVPNGTTAGKAYLDWCSDMAESLDIGVPWIICQQRDAPQPMINTCYGWYCDQFTPNTANSPKKWTENWTGWFKSWGDKDPHRTAEGVAFAVARFFQFQNCYMYHGGTNFGRTAGGPYSTTTSHDYDAPLDEHVTIHATEKESSCFFGNINETSDAVIEFRGAKYKIPA</sequence>